<dbReference type="AlphaFoldDB" id="A0A967EVL6"/>
<evidence type="ECO:0000313" key="3">
    <source>
        <dbReference type="Proteomes" id="UP000761264"/>
    </source>
</evidence>
<keyword evidence="1" id="KW-0812">Transmembrane</keyword>
<dbReference type="RefSeq" id="WP_167223493.1">
    <property type="nucleotide sequence ID" value="NZ_JAAQPH010000005.1"/>
</dbReference>
<keyword evidence="1" id="KW-1133">Transmembrane helix</keyword>
<name>A0A967EVL6_9PROT</name>
<feature type="transmembrane region" description="Helical" evidence="1">
    <location>
        <begin position="37"/>
        <end position="54"/>
    </location>
</feature>
<feature type="transmembrane region" description="Helical" evidence="1">
    <location>
        <begin position="159"/>
        <end position="177"/>
    </location>
</feature>
<dbReference type="InterPro" id="IPR038770">
    <property type="entry name" value="Na+/solute_symporter_sf"/>
</dbReference>
<dbReference type="Proteomes" id="UP000761264">
    <property type="component" value="Unassembled WGS sequence"/>
</dbReference>
<gene>
    <name evidence="2" type="ORF">HBA54_08715</name>
</gene>
<protein>
    <recommendedName>
        <fullName evidence="4">Bile acid:Na+ symporter, BASS family</fullName>
    </recommendedName>
</protein>
<feature type="transmembrane region" description="Helical" evidence="1">
    <location>
        <begin position="66"/>
        <end position="87"/>
    </location>
</feature>
<evidence type="ECO:0008006" key="4">
    <source>
        <dbReference type="Google" id="ProtNLM"/>
    </source>
</evidence>
<evidence type="ECO:0000256" key="1">
    <source>
        <dbReference type="SAM" id="Phobius"/>
    </source>
</evidence>
<keyword evidence="1" id="KW-0472">Membrane</keyword>
<sequence>MNRLLAFLGSHATWVLFIGVFLGLALPDLASLARPLLAPAVAMLLTATLVRVDWQVMLAHARRPWVTGLVTAWLLIGSPLLVAGLLASGVAPASLSTALVLMAAAPPILSAAPIAMILGLDGALALVVGLAATLLTPFTVPPLALALLGLELEIGVTDFMMRLSAIVAASFVVAYIIRRIIGPARLPRVAGHIDGMVVVVMLVFAVAIMDGVTAALLREPATVGLWLLAAFIANPALQIAGALAFCWLGRRRALTVGLVSGNCNMGLLLAAFPADTDFEVVLYFAVAQLPMYMLPAVMLPFYRRLIGRSESSSVRTG</sequence>
<organism evidence="2 3">
    <name type="scientific">Pelagibius litoralis</name>
    <dbReference type="NCBI Taxonomy" id="374515"/>
    <lineage>
        <taxon>Bacteria</taxon>
        <taxon>Pseudomonadati</taxon>
        <taxon>Pseudomonadota</taxon>
        <taxon>Alphaproteobacteria</taxon>
        <taxon>Rhodospirillales</taxon>
        <taxon>Rhodovibrionaceae</taxon>
        <taxon>Pelagibius</taxon>
    </lineage>
</organism>
<feature type="transmembrane region" description="Helical" evidence="1">
    <location>
        <begin position="280"/>
        <end position="302"/>
    </location>
</feature>
<feature type="transmembrane region" description="Helical" evidence="1">
    <location>
        <begin position="253"/>
        <end position="274"/>
    </location>
</feature>
<comment type="caution">
    <text evidence="2">The sequence shown here is derived from an EMBL/GenBank/DDBJ whole genome shotgun (WGS) entry which is preliminary data.</text>
</comment>
<feature type="transmembrane region" description="Helical" evidence="1">
    <location>
        <begin position="223"/>
        <end position="246"/>
    </location>
</feature>
<proteinExistence type="predicted"/>
<feature type="transmembrane region" description="Helical" evidence="1">
    <location>
        <begin position="93"/>
        <end position="116"/>
    </location>
</feature>
<reference evidence="2" key="1">
    <citation type="submission" date="2020-03" db="EMBL/GenBank/DDBJ databases">
        <title>Genome of Pelagibius litoralis DSM 21314T.</title>
        <authorList>
            <person name="Wang G."/>
        </authorList>
    </citation>
    <scope>NUCLEOTIDE SEQUENCE</scope>
    <source>
        <strain evidence="2">DSM 21314</strain>
    </source>
</reference>
<accession>A0A967EVL6</accession>
<evidence type="ECO:0000313" key="2">
    <source>
        <dbReference type="EMBL" id="NIA68672.1"/>
    </source>
</evidence>
<dbReference type="Gene3D" id="1.20.1530.20">
    <property type="match status" value="1"/>
</dbReference>
<keyword evidence="3" id="KW-1185">Reference proteome</keyword>
<dbReference type="EMBL" id="JAAQPH010000005">
    <property type="protein sequence ID" value="NIA68672.1"/>
    <property type="molecule type" value="Genomic_DNA"/>
</dbReference>
<feature type="transmembrane region" description="Helical" evidence="1">
    <location>
        <begin position="197"/>
        <end position="217"/>
    </location>
</feature>
<feature type="transmembrane region" description="Helical" evidence="1">
    <location>
        <begin position="123"/>
        <end position="147"/>
    </location>
</feature>